<protein>
    <submittedName>
        <fullName evidence="8">Nucleoside phosphatase family-domain-containing protein</fullName>
    </submittedName>
</protein>
<dbReference type="Gene3D" id="3.30.420.40">
    <property type="match status" value="1"/>
</dbReference>
<feature type="binding site" evidence="4">
    <location>
        <begin position="182"/>
        <end position="186"/>
    </location>
    <ligand>
        <name>ATP</name>
        <dbReference type="ChEBI" id="CHEBI:30616"/>
    </ligand>
</feature>
<dbReference type="PROSITE" id="PS01238">
    <property type="entry name" value="GDA1_CD39_NTPASE"/>
    <property type="match status" value="1"/>
</dbReference>
<dbReference type="GO" id="GO:0004382">
    <property type="term" value="F:GDP phosphatase activity"/>
    <property type="evidence" value="ECO:0007669"/>
    <property type="project" value="TreeGrafter"/>
</dbReference>
<dbReference type="InterPro" id="IPR000407">
    <property type="entry name" value="GDA1_CD39_NTPase"/>
</dbReference>
<proteinExistence type="inferred from homology"/>
<dbReference type="GO" id="GO:0016020">
    <property type="term" value="C:membrane"/>
    <property type="evidence" value="ECO:0007669"/>
    <property type="project" value="TreeGrafter"/>
</dbReference>
<keyword evidence="9" id="KW-1185">Reference proteome</keyword>
<keyword evidence="7" id="KW-1133">Transmembrane helix</keyword>
<feature type="region of interest" description="Disordered" evidence="6">
    <location>
        <begin position="598"/>
        <end position="628"/>
    </location>
</feature>
<comment type="similarity">
    <text evidence="1 5">Belongs to the GDA1/CD39 NTPase family.</text>
</comment>
<evidence type="ECO:0000256" key="4">
    <source>
        <dbReference type="PIRSR" id="PIRSR600407-2"/>
    </source>
</evidence>
<feature type="active site" description="Proton acceptor" evidence="3">
    <location>
        <position position="145"/>
    </location>
</feature>
<dbReference type="EMBL" id="MU251826">
    <property type="protein sequence ID" value="KAG9229011.1"/>
    <property type="molecule type" value="Genomic_DNA"/>
</dbReference>
<dbReference type="AlphaFoldDB" id="A0A9P7Y8I1"/>
<feature type="transmembrane region" description="Helical" evidence="7">
    <location>
        <begin position="525"/>
        <end position="541"/>
    </location>
</feature>
<evidence type="ECO:0000256" key="1">
    <source>
        <dbReference type="ARBA" id="ARBA00009283"/>
    </source>
</evidence>
<reference evidence="8" key="1">
    <citation type="journal article" date="2021" name="IMA Fungus">
        <title>Genomic characterization of three marine fungi, including Emericellopsis atlantica sp. nov. with signatures of a generalist lifestyle and marine biomass degradation.</title>
        <authorList>
            <person name="Hagestad O.C."/>
            <person name="Hou L."/>
            <person name="Andersen J.H."/>
            <person name="Hansen E.H."/>
            <person name="Altermark B."/>
            <person name="Li C."/>
            <person name="Kuhnert E."/>
            <person name="Cox R.J."/>
            <person name="Crous P.W."/>
            <person name="Spatafora J.W."/>
            <person name="Lail K."/>
            <person name="Amirebrahimi M."/>
            <person name="Lipzen A."/>
            <person name="Pangilinan J."/>
            <person name="Andreopoulos W."/>
            <person name="Hayes R.D."/>
            <person name="Ng V."/>
            <person name="Grigoriev I.V."/>
            <person name="Jackson S.A."/>
            <person name="Sutton T.D.S."/>
            <person name="Dobson A.D.W."/>
            <person name="Rama T."/>
        </authorList>
    </citation>
    <scope>NUCLEOTIDE SEQUENCE</scope>
    <source>
        <strain evidence="8">TRa018bII</strain>
    </source>
</reference>
<evidence type="ECO:0000313" key="9">
    <source>
        <dbReference type="Proteomes" id="UP000824998"/>
    </source>
</evidence>
<evidence type="ECO:0000313" key="8">
    <source>
        <dbReference type="EMBL" id="KAG9229011.1"/>
    </source>
</evidence>
<dbReference type="GO" id="GO:0017111">
    <property type="term" value="F:ribonucleoside triphosphate phosphatase activity"/>
    <property type="evidence" value="ECO:0007669"/>
    <property type="project" value="TreeGrafter"/>
</dbReference>
<feature type="region of interest" description="Disordered" evidence="6">
    <location>
        <begin position="692"/>
        <end position="715"/>
    </location>
</feature>
<dbReference type="Gene3D" id="3.30.420.150">
    <property type="entry name" value="Exopolyphosphatase. Domain 2"/>
    <property type="match status" value="1"/>
</dbReference>
<dbReference type="GO" id="GO:0046036">
    <property type="term" value="P:CTP metabolic process"/>
    <property type="evidence" value="ECO:0007669"/>
    <property type="project" value="TreeGrafter"/>
</dbReference>
<evidence type="ECO:0000256" key="6">
    <source>
        <dbReference type="SAM" id="MobiDB-lite"/>
    </source>
</evidence>
<dbReference type="OrthoDB" id="6372431at2759"/>
<keyword evidence="7" id="KW-0812">Transmembrane</keyword>
<gene>
    <name evidence="8" type="ORF">BJ875DRAFT_213709</name>
</gene>
<dbReference type="GO" id="GO:0006256">
    <property type="term" value="P:UDP catabolic process"/>
    <property type="evidence" value="ECO:0007669"/>
    <property type="project" value="TreeGrafter"/>
</dbReference>
<dbReference type="Pfam" id="PF01150">
    <property type="entry name" value="GDA1_CD39"/>
    <property type="match status" value="1"/>
</dbReference>
<keyword evidence="4" id="KW-0067">ATP-binding</keyword>
<sequence length="715" mass="78650">MGKWRWGVILDAGSSGTRVHVYKWLNNAKVRHDAKLHELTSLPKLITDKHYTKKDKPGVSTWGDNPTAVGTEHIQQFLDHALKYVPADQVQDTPIFLMATAGVRLLEPMKQKALLNEICVYAQTHSEFSLPDCGLHIQVIPGETEGLYGWIAANYLLGGFDSPDKHQHGKGHHTYGFLDMGGASAQIAFAPNSTEAEKHADDLKLLRMRTINGESSEYKVFTTTWLGFGVNQARERYVETLKEGHLPDAHEMVDPCLPSGLITTLKGDRVLDNKGKDPVLVGTGKFSECVGATYPLLDKDAPCADPPCLLYGQHVPAIDFGVNHFVGVSEYWHTTHEFFEMAHKDKAYNFDDYQRLVKDFCAAEWDDIKEDVAHKKWGKKVKEKNAQEVCFKAAWLINVLHDGIGVPRAGIDKTINAPGYNKSKELTTLGKDRAFLDPFQAVNRIDGMEVSWTLGKMLLYAAGQIPPSRPQALPVGFGSNVAGGVVPTDFQEAGSNSRPVPASAGDDWTEVAEDLAEKAHRSTPTLLFIVFILAFLGYVFRKRERRLRLYRGVGTTFRRNRRPGSPRKGGRGFFGAGKLFGRSSAHYERVLEDGEAAGDFELGEVTDSEDNDHSDSSEESRIGRASGLATPRMNVMNFDMPGASYFDSAPAGQGGVGLGLNNGSGILPNAMDRSGLVVRTESRERLAPMLGAGRRSRAGSPTRLKSPLMTPVEEV</sequence>
<dbReference type="GO" id="GO:0005524">
    <property type="term" value="F:ATP binding"/>
    <property type="evidence" value="ECO:0007669"/>
    <property type="project" value="UniProtKB-KW"/>
</dbReference>
<evidence type="ECO:0000256" key="2">
    <source>
        <dbReference type="ARBA" id="ARBA00022801"/>
    </source>
</evidence>
<dbReference type="PANTHER" id="PTHR11782">
    <property type="entry name" value="ADENOSINE/GUANOSINE DIPHOSPHATASE"/>
    <property type="match status" value="1"/>
</dbReference>
<dbReference type="CDD" id="cd24039">
    <property type="entry name" value="ASKHA_NBD_YND1-like"/>
    <property type="match status" value="1"/>
</dbReference>
<feature type="compositionally biased region" description="Acidic residues" evidence="6">
    <location>
        <begin position="598"/>
        <end position="610"/>
    </location>
</feature>
<dbReference type="GO" id="GO:0045134">
    <property type="term" value="F:UDP phosphatase activity"/>
    <property type="evidence" value="ECO:0007669"/>
    <property type="project" value="TreeGrafter"/>
</dbReference>
<evidence type="ECO:0000256" key="3">
    <source>
        <dbReference type="PIRSR" id="PIRSR600407-1"/>
    </source>
</evidence>
<keyword evidence="7" id="KW-0472">Membrane</keyword>
<dbReference type="GO" id="GO:0005794">
    <property type="term" value="C:Golgi apparatus"/>
    <property type="evidence" value="ECO:0007669"/>
    <property type="project" value="TreeGrafter"/>
</dbReference>
<evidence type="ECO:0000256" key="7">
    <source>
        <dbReference type="SAM" id="Phobius"/>
    </source>
</evidence>
<evidence type="ECO:0000256" key="5">
    <source>
        <dbReference type="RuleBase" id="RU003833"/>
    </source>
</evidence>
<keyword evidence="2 5" id="KW-0378">Hydrolase</keyword>
<name>A0A9P7Y8I1_9HELO</name>
<dbReference type="Proteomes" id="UP000824998">
    <property type="component" value="Unassembled WGS sequence"/>
</dbReference>
<keyword evidence="4" id="KW-0547">Nucleotide-binding</keyword>
<dbReference type="PANTHER" id="PTHR11782:SF121">
    <property type="entry name" value="NUCLEOSIDE-DIPHOSPHATASE MIG-23"/>
    <property type="match status" value="1"/>
</dbReference>
<organism evidence="8 9">
    <name type="scientific">Amylocarpus encephaloides</name>
    <dbReference type="NCBI Taxonomy" id="45428"/>
    <lineage>
        <taxon>Eukaryota</taxon>
        <taxon>Fungi</taxon>
        <taxon>Dikarya</taxon>
        <taxon>Ascomycota</taxon>
        <taxon>Pezizomycotina</taxon>
        <taxon>Leotiomycetes</taxon>
        <taxon>Helotiales</taxon>
        <taxon>Helotiales incertae sedis</taxon>
        <taxon>Amylocarpus</taxon>
    </lineage>
</organism>
<comment type="caution">
    <text evidence="8">The sequence shown here is derived from an EMBL/GenBank/DDBJ whole genome shotgun (WGS) entry which is preliminary data.</text>
</comment>
<accession>A0A9P7Y8I1</accession>
<feature type="compositionally biased region" description="Basic and acidic residues" evidence="6">
    <location>
        <begin position="611"/>
        <end position="622"/>
    </location>
</feature>